<feature type="non-terminal residue" evidence="2">
    <location>
        <position position="1"/>
    </location>
</feature>
<evidence type="ECO:0000313" key="3">
    <source>
        <dbReference type="Proteomes" id="UP000675554"/>
    </source>
</evidence>
<comment type="caution">
    <text evidence="2">The sequence shown here is derived from an EMBL/GenBank/DDBJ whole genome shotgun (WGS) entry which is preliminary data.</text>
</comment>
<proteinExistence type="predicted"/>
<feature type="region of interest" description="Disordered" evidence="1">
    <location>
        <begin position="1"/>
        <end position="61"/>
    </location>
</feature>
<gene>
    <name evidence="2" type="ORF">KDA82_40085</name>
</gene>
<reference evidence="2" key="1">
    <citation type="submission" date="2021-04" db="EMBL/GenBank/DDBJ databases">
        <title>Sequencing of actinobacteria type strains.</title>
        <authorList>
            <person name="Nguyen G.-S."/>
            <person name="Wentzel A."/>
        </authorList>
    </citation>
    <scope>NUCLEOTIDE SEQUENCE</scope>
    <source>
        <strain evidence="2">DSM 42095</strain>
    </source>
</reference>
<keyword evidence="3" id="KW-1185">Reference proteome</keyword>
<dbReference type="AlphaFoldDB" id="A0A8T4J2T4"/>
<dbReference type="EMBL" id="JAGSMN010002171">
    <property type="protein sequence ID" value="MBR7679031.1"/>
    <property type="molecule type" value="Genomic_DNA"/>
</dbReference>
<organism evidence="2 3">
    <name type="scientific">Streptomyces daliensis</name>
    <dbReference type="NCBI Taxonomy" id="299421"/>
    <lineage>
        <taxon>Bacteria</taxon>
        <taxon>Bacillati</taxon>
        <taxon>Actinomycetota</taxon>
        <taxon>Actinomycetes</taxon>
        <taxon>Kitasatosporales</taxon>
        <taxon>Streptomycetaceae</taxon>
        <taxon>Streptomyces</taxon>
    </lineage>
</organism>
<protein>
    <submittedName>
        <fullName evidence="2">Uncharacterized protein</fullName>
    </submittedName>
</protein>
<name>A0A8T4J2T4_9ACTN</name>
<dbReference type="Proteomes" id="UP000675554">
    <property type="component" value="Unassembled WGS sequence"/>
</dbReference>
<evidence type="ECO:0000256" key="1">
    <source>
        <dbReference type="SAM" id="MobiDB-lite"/>
    </source>
</evidence>
<evidence type="ECO:0000313" key="2">
    <source>
        <dbReference type="EMBL" id="MBR7679031.1"/>
    </source>
</evidence>
<accession>A0A8T4J2T4</accession>
<sequence>EAAEAAGSAQEVTHGALEFGVGDRALPVDGGGRARRGQRGGDRALGGPYGRWRTGNWPRPR</sequence>